<dbReference type="PANTHER" id="PTHR45813">
    <property type="entry name" value="IG-LIKE DOMAIN-CONTAINING PROTEIN"/>
    <property type="match status" value="1"/>
</dbReference>
<feature type="chain" id="PRO_5018601982" description="ADGRF3/5-like N-terminal domain-containing protein" evidence="1">
    <location>
        <begin position="27"/>
        <end position="441"/>
    </location>
</feature>
<dbReference type="GO" id="GO:0004930">
    <property type="term" value="F:G protein-coupled receptor activity"/>
    <property type="evidence" value="ECO:0007669"/>
    <property type="project" value="TreeGrafter"/>
</dbReference>
<feature type="domain" description="ADGRF3/5-like N-terminal" evidence="2">
    <location>
        <begin position="100"/>
        <end position="156"/>
    </location>
</feature>
<dbReference type="AlphaFoldDB" id="A0A3S2PMP4"/>
<dbReference type="InterPro" id="IPR051587">
    <property type="entry name" value="Adhesion_GPCR"/>
</dbReference>
<evidence type="ECO:0000256" key="1">
    <source>
        <dbReference type="SAM" id="SignalP"/>
    </source>
</evidence>
<dbReference type="PANTHER" id="PTHR45813:SF4">
    <property type="entry name" value="ADHESION G PROTEIN-COUPLED RECEPTOR F5"/>
    <property type="match status" value="1"/>
</dbReference>
<dbReference type="OrthoDB" id="10045365at2759"/>
<name>A0A3S2PMP4_ORYJA</name>
<dbReference type="Pfam" id="PF25387">
    <property type="entry name" value="ADGRF3_N"/>
    <property type="match status" value="2"/>
</dbReference>
<dbReference type="GO" id="GO:0007189">
    <property type="term" value="P:adenylate cyclase-activating G protein-coupled receptor signaling pathway"/>
    <property type="evidence" value="ECO:0007669"/>
    <property type="project" value="TreeGrafter"/>
</dbReference>
<feature type="domain" description="ADGRF3/5-like N-terminal" evidence="2">
    <location>
        <begin position="201"/>
        <end position="253"/>
    </location>
</feature>
<dbReference type="InterPro" id="IPR057400">
    <property type="entry name" value="ADGRF3/5_N"/>
</dbReference>
<keyword evidence="1" id="KW-0732">Signal</keyword>
<proteinExistence type="predicted"/>
<gene>
    <name evidence="3" type="ORF">OJAV_G00230720</name>
</gene>
<feature type="signal peptide" evidence="1">
    <location>
        <begin position="1"/>
        <end position="26"/>
    </location>
</feature>
<dbReference type="EMBL" id="CM012460">
    <property type="protein sequence ID" value="RVE55896.1"/>
    <property type="molecule type" value="Genomic_DNA"/>
</dbReference>
<evidence type="ECO:0000313" key="4">
    <source>
        <dbReference type="Proteomes" id="UP000283210"/>
    </source>
</evidence>
<dbReference type="Proteomes" id="UP000283210">
    <property type="component" value="Chromosome 24"/>
</dbReference>
<organism evidence="3 4">
    <name type="scientific">Oryzias javanicus</name>
    <name type="common">Javanese ricefish</name>
    <name type="synonym">Aplocheilus javanicus</name>
    <dbReference type="NCBI Taxonomy" id="123683"/>
    <lineage>
        <taxon>Eukaryota</taxon>
        <taxon>Metazoa</taxon>
        <taxon>Chordata</taxon>
        <taxon>Craniata</taxon>
        <taxon>Vertebrata</taxon>
        <taxon>Euteleostomi</taxon>
        <taxon>Actinopterygii</taxon>
        <taxon>Neopterygii</taxon>
        <taxon>Teleostei</taxon>
        <taxon>Neoteleostei</taxon>
        <taxon>Acanthomorphata</taxon>
        <taxon>Ovalentaria</taxon>
        <taxon>Atherinomorphae</taxon>
        <taxon>Beloniformes</taxon>
        <taxon>Adrianichthyidae</taxon>
        <taxon>Oryziinae</taxon>
        <taxon>Oryzias</taxon>
    </lineage>
</organism>
<evidence type="ECO:0000259" key="2">
    <source>
        <dbReference type="Pfam" id="PF25387"/>
    </source>
</evidence>
<sequence length="441" mass="49742">MATTKSNWTFIALLLTLFILETENFSELTFQVSQEYLNEPGLPYRREKRDVQQDKAEYEVDVELNLTDSRTVENLRNFLRNAQFVLTLDPSVNITQVDLTTVCYINGSSIECRCEDQYVWPNSSCFTYGACDEITDSTCGCINKVPLDGSSCQPKPVSIYQYRLDIQINIKDTEQLRRTIANLTFPRQIRSDVNISDADVTTLCSPSGSDIQCRCENNYLWPCDKCATYGKCDEGSACGCIQAVPTDGEFCQSELNNSTVCPSTTIIPSLEYSSSVASEFFTTTVDVTTTMTDSSTVAAKIFSTTPDVTTTMTDSSTVTTKTTPEVTTTMADSSSLTTKILTTTPDVTTPRTDPPPSYEYVISVDLNTTVCGSIQLYRLSNYNNNITILFYCCHGNLYIHPRCDNNCDRFFFHCHRNFYNQTRCNNNRDRCSTYLYIYHFC</sequence>
<reference evidence="3 4" key="1">
    <citation type="submission" date="2018-11" db="EMBL/GenBank/DDBJ databases">
        <authorList>
            <person name="Lopez-Roques C."/>
            <person name="Donnadieu C."/>
            <person name="Bouchez O."/>
            <person name="Klopp C."/>
            <person name="Cabau C."/>
            <person name="Zahm M."/>
        </authorList>
    </citation>
    <scope>NUCLEOTIDE SEQUENCE [LARGE SCALE GENOMIC DNA]</scope>
    <source>
        <strain evidence="3">RS831</strain>
        <tissue evidence="3">Whole body</tissue>
    </source>
</reference>
<protein>
    <recommendedName>
        <fullName evidence="2">ADGRF3/5-like N-terminal domain-containing protein</fullName>
    </recommendedName>
</protein>
<evidence type="ECO:0000313" key="3">
    <source>
        <dbReference type="EMBL" id="RVE55896.1"/>
    </source>
</evidence>
<reference evidence="3 4" key="2">
    <citation type="submission" date="2019-01" db="EMBL/GenBank/DDBJ databases">
        <title>A chromosome length genome reference of the Java medaka (oryzias javanicus).</title>
        <authorList>
            <person name="Herpin A."/>
            <person name="Takehana Y."/>
            <person name="Naruse K."/>
            <person name="Ansai S."/>
            <person name="Kawaguchi M."/>
        </authorList>
    </citation>
    <scope>NUCLEOTIDE SEQUENCE [LARGE SCALE GENOMIC DNA]</scope>
    <source>
        <strain evidence="3">RS831</strain>
        <tissue evidence="3">Whole body</tissue>
    </source>
</reference>
<accession>A0A3S2PMP4</accession>
<keyword evidence="4" id="KW-1185">Reference proteome</keyword>